<keyword evidence="1" id="KW-0472">Membrane</keyword>
<comment type="caution">
    <text evidence="2">The sequence shown here is derived from an EMBL/GenBank/DDBJ whole genome shotgun (WGS) entry which is preliminary data.</text>
</comment>
<gene>
    <name evidence="2" type="ORF">GWK08_09120</name>
</gene>
<keyword evidence="1" id="KW-0812">Transmembrane</keyword>
<feature type="transmembrane region" description="Helical" evidence="1">
    <location>
        <begin position="44"/>
        <end position="64"/>
    </location>
</feature>
<accession>A0A6P0UT74</accession>
<dbReference type="AlphaFoldDB" id="A0A6P0UT74"/>
<feature type="transmembrane region" description="Helical" evidence="1">
    <location>
        <begin position="84"/>
        <end position="103"/>
    </location>
</feature>
<reference evidence="2 3" key="1">
    <citation type="submission" date="2020-01" db="EMBL/GenBank/DDBJ databases">
        <title>Leptobacterium flavescens.</title>
        <authorList>
            <person name="Wang G."/>
        </authorList>
    </citation>
    <scope>NUCLEOTIDE SEQUENCE [LARGE SCALE GENOMIC DNA]</scope>
    <source>
        <strain evidence="2 3">KCTC 22160</strain>
    </source>
</reference>
<keyword evidence="1" id="KW-1133">Transmembrane helix</keyword>
<sequence>MNEKEIKKIVQKAKVETSADFTDTLIDRIGEEALNKKPSFTGTFIIGFSLCCLAFAGMVYLLVIMSDIDMVLFSFKGVKTSVSPTLICLLILSLFGLNYLMYLKNEYRKLQ</sequence>
<proteinExistence type="predicted"/>
<name>A0A6P0UT74_9FLAO</name>
<dbReference type="RefSeq" id="WP_163606643.1">
    <property type="nucleotide sequence ID" value="NZ_JAABOO010000002.1"/>
</dbReference>
<evidence type="ECO:0000256" key="1">
    <source>
        <dbReference type="SAM" id="Phobius"/>
    </source>
</evidence>
<evidence type="ECO:0000313" key="3">
    <source>
        <dbReference type="Proteomes" id="UP000468581"/>
    </source>
</evidence>
<organism evidence="2 3">
    <name type="scientific">Leptobacterium flavescens</name>
    <dbReference type="NCBI Taxonomy" id="472055"/>
    <lineage>
        <taxon>Bacteria</taxon>
        <taxon>Pseudomonadati</taxon>
        <taxon>Bacteroidota</taxon>
        <taxon>Flavobacteriia</taxon>
        <taxon>Flavobacteriales</taxon>
        <taxon>Flavobacteriaceae</taxon>
        <taxon>Leptobacterium</taxon>
    </lineage>
</organism>
<dbReference type="Proteomes" id="UP000468581">
    <property type="component" value="Unassembled WGS sequence"/>
</dbReference>
<protein>
    <submittedName>
        <fullName evidence="2">Uncharacterized protein</fullName>
    </submittedName>
</protein>
<keyword evidence="3" id="KW-1185">Reference proteome</keyword>
<dbReference type="EMBL" id="JAABOO010000002">
    <property type="protein sequence ID" value="NER13596.1"/>
    <property type="molecule type" value="Genomic_DNA"/>
</dbReference>
<evidence type="ECO:0000313" key="2">
    <source>
        <dbReference type="EMBL" id="NER13596.1"/>
    </source>
</evidence>